<feature type="compositionally biased region" description="Basic and acidic residues" evidence="1">
    <location>
        <begin position="237"/>
        <end position="247"/>
    </location>
</feature>
<feature type="region of interest" description="Disordered" evidence="1">
    <location>
        <begin position="227"/>
        <end position="247"/>
    </location>
</feature>
<keyword evidence="2" id="KW-0472">Membrane</keyword>
<evidence type="ECO:0008006" key="5">
    <source>
        <dbReference type="Google" id="ProtNLM"/>
    </source>
</evidence>
<name>A0ABC8BNW6_9ACTN</name>
<evidence type="ECO:0000256" key="1">
    <source>
        <dbReference type="SAM" id="MobiDB-lite"/>
    </source>
</evidence>
<sequence>MNGTGGEGGRPLADSQRRVRRSPLLFTAPLALLAVLILVLLWETVRANVSPGAREVWPWRLQLLDVEALGSLLAVAAGAVLARAQYARTVRPYLGWRGAWTTGLLAGDAPVWRVGVLNGGQHIAVVESWDFQVVRRGGTDAEAAPWTDLSEAVATLTAHGLRSGKDFELVAFGRGFPLTGTAGYETVLAGAFSRRFVEEIDALHIRVRVTDVVGDSHERVLDCVRGSRAALPPDDPSDVRDGSHPAG</sequence>
<reference evidence="3 4" key="1">
    <citation type="submission" date="2017-04" db="EMBL/GenBank/DDBJ databases">
        <title>The complete genome sequence of Streptomyces albolongus YIM 101047, the producer of novel bafilomycins and novel odoriferous sesquiterpenoids.</title>
        <authorList>
            <person name="Yin M."/>
            <person name="Jiang Y."/>
        </authorList>
    </citation>
    <scope>NUCLEOTIDE SEQUENCE [LARGE SCALE GENOMIC DNA]</scope>
    <source>
        <strain evidence="3 4">YIM 101047</strain>
    </source>
</reference>
<dbReference type="RefSeq" id="WP_084745133.1">
    <property type="nucleotide sequence ID" value="NZ_CP020563.1"/>
</dbReference>
<dbReference type="AlphaFoldDB" id="A0ABC8BNW6"/>
<organism evidence="3 4">
    <name type="scientific">Kitasatospora albolonga</name>
    <dbReference type="NCBI Taxonomy" id="68173"/>
    <lineage>
        <taxon>Bacteria</taxon>
        <taxon>Bacillati</taxon>
        <taxon>Actinomycetota</taxon>
        <taxon>Actinomycetes</taxon>
        <taxon>Kitasatosporales</taxon>
        <taxon>Streptomycetaceae</taxon>
        <taxon>Kitasatospora</taxon>
    </lineage>
</organism>
<proteinExistence type="predicted"/>
<protein>
    <recommendedName>
        <fullName evidence="5">SMODS-associating 2TM beta-strand rich effector domain-containing protein</fullName>
    </recommendedName>
</protein>
<dbReference type="Proteomes" id="UP000192251">
    <property type="component" value="Chromosome"/>
</dbReference>
<keyword evidence="2" id="KW-1133">Transmembrane helix</keyword>
<keyword evidence="4" id="KW-1185">Reference proteome</keyword>
<evidence type="ECO:0000313" key="3">
    <source>
        <dbReference type="EMBL" id="ARF71757.1"/>
    </source>
</evidence>
<evidence type="ECO:0000313" key="4">
    <source>
        <dbReference type="Proteomes" id="UP000192251"/>
    </source>
</evidence>
<dbReference type="EMBL" id="CP020563">
    <property type="protein sequence ID" value="ARF71757.1"/>
    <property type="molecule type" value="Genomic_DNA"/>
</dbReference>
<keyword evidence="2" id="KW-0812">Transmembrane</keyword>
<feature type="transmembrane region" description="Helical" evidence="2">
    <location>
        <begin position="62"/>
        <end position="82"/>
    </location>
</feature>
<gene>
    <name evidence="3" type="ORF">B7C62_05425</name>
</gene>
<evidence type="ECO:0000256" key="2">
    <source>
        <dbReference type="SAM" id="Phobius"/>
    </source>
</evidence>
<accession>A0ABC8BNW6</accession>
<feature type="transmembrane region" description="Helical" evidence="2">
    <location>
        <begin position="24"/>
        <end position="42"/>
    </location>
</feature>
<dbReference type="KEGG" id="kab:B7C62_05425"/>